<protein>
    <submittedName>
        <fullName evidence="1">Uncharacterized protein</fullName>
    </submittedName>
</protein>
<dbReference type="EMBL" id="CM000149">
    <property type="protein sequence ID" value="EAZ20408.1"/>
    <property type="molecule type" value="Genomic_DNA"/>
</dbReference>
<dbReference type="Proteomes" id="UP000007752">
    <property type="component" value="Chromosome 12"/>
</dbReference>
<proteinExistence type="predicted"/>
<reference evidence="1" key="1">
    <citation type="journal article" date="2005" name="PLoS Biol.">
        <title>The genomes of Oryza sativa: a history of duplications.</title>
        <authorList>
            <person name="Yu J."/>
            <person name="Wang J."/>
            <person name="Lin W."/>
            <person name="Li S."/>
            <person name="Li H."/>
            <person name="Zhou J."/>
            <person name="Ni P."/>
            <person name="Dong W."/>
            <person name="Hu S."/>
            <person name="Zeng C."/>
            <person name="Zhang J."/>
            <person name="Zhang Y."/>
            <person name="Li R."/>
            <person name="Xu Z."/>
            <person name="Li S."/>
            <person name="Li X."/>
            <person name="Zheng H."/>
            <person name="Cong L."/>
            <person name="Lin L."/>
            <person name="Yin J."/>
            <person name="Geng J."/>
            <person name="Li G."/>
            <person name="Shi J."/>
            <person name="Liu J."/>
            <person name="Lv H."/>
            <person name="Li J."/>
            <person name="Wang J."/>
            <person name="Deng Y."/>
            <person name="Ran L."/>
            <person name="Shi X."/>
            <person name="Wang X."/>
            <person name="Wu Q."/>
            <person name="Li C."/>
            <person name="Ren X."/>
            <person name="Wang J."/>
            <person name="Wang X."/>
            <person name="Li D."/>
            <person name="Liu D."/>
            <person name="Zhang X."/>
            <person name="Ji Z."/>
            <person name="Zhao W."/>
            <person name="Sun Y."/>
            <person name="Zhang Z."/>
            <person name="Bao J."/>
            <person name="Han Y."/>
            <person name="Dong L."/>
            <person name="Ji J."/>
            <person name="Chen P."/>
            <person name="Wu S."/>
            <person name="Liu J."/>
            <person name="Xiao Y."/>
            <person name="Bu D."/>
            <person name="Tan J."/>
            <person name="Yang L."/>
            <person name="Ye C."/>
            <person name="Zhang J."/>
            <person name="Xu J."/>
            <person name="Zhou Y."/>
            <person name="Yu Y."/>
            <person name="Zhang B."/>
            <person name="Zhuang S."/>
            <person name="Wei H."/>
            <person name="Liu B."/>
            <person name="Lei M."/>
            <person name="Yu H."/>
            <person name="Li Y."/>
            <person name="Xu H."/>
            <person name="Wei S."/>
            <person name="He X."/>
            <person name="Fang L."/>
            <person name="Zhang Z."/>
            <person name="Zhang Y."/>
            <person name="Huang X."/>
            <person name="Su Z."/>
            <person name="Tong W."/>
            <person name="Li J."/>
            <person name="Tong Z."/>
            <person name="Li S."/>
            <person name="Ye J."/>
            <person name="Wang L."/>
            <person name="Fang L."/>
            <person name="Lei T."/>
            <person name="Chen C."/>
            <person name="Chen H."/>
            <person name="Xu Z."/>
            <person name="Li H."/>
            <person name="Huang H."/>
            <person name="Zhang F."/>
            <person name="Xu H."/>
            <person name="Li N."/>
            <person name="Zhao C."/>
            <person name="Li S."/>
            <person name="Dong L."/>
            <person name="Huang Y."/>
            <person name="Li L."/>
            <person name="Xi Y."/>
            <person name="Qi Q."/>
            <person name="Li W."/>
            <person name="Zhang B."/>
            <person name="Hu W."/>
            <person name="Zhang Y."/>
            <person name="Tian X."/>
            <person name="Jiao Y."/>
            <person name="Liang X."/>
            <person name="Jin J."/>
            <person name="Gao L."/>
            <person name="Zheng W."/>
            <person name="Hao B."/>
            <person name="Liu S."/>
            <person name="Wang W."/>
            <person name="Yuan L."/>
            <person name="Cao M."/>
            <person name="McDermott J."/>
            <person name="Samudrala R."/>
            <person name="Wang J."/>
            <person name="Wong G.K."/>
            <person name="Yang H."/>
        </authorList>
    </citation>
    <scope>NUCLEOTIDE SEQUENCE [LARGE SCALE GENOMIC DNA]</scope>
</reference>
<gene>
    <name evidence="1" type="ORF">OsJ_36016</name>
</gene>
<organism evidence="1">
    <name type="scientific">Oryza sativa subsp. japonica</name>
    <name type="common">Rice</name>
    <dbReference type="NCBI Taxonomy" id="39947"/>
    <lineage>
        <taxon>Eukaryota</taxon>
        <taxon>Viridiplantae</taxon>
        <taxon>Streptophyta</taxon>
        <taxon>Embryophyta</taxon>
        <taxon>Tracheophyta</taxon>
        <taxon>Spermatophyta</taxon>
        <taxon>Magnoliopsida</taxon>
        <taxon>Liliopsida</taxon>
        <taxon>Poales</taxon>
        <taxon>Poaceae</taxon>
        <taxon>BOP clade</taxon>
        <taxon>Oryzoideae</taxon>
        <taxon>Oryzeae</taxon>
        <taxon>Oryzinae</taxon>
        <taxon>Oryza</taxon>
        <taxon>Oryza sativa</taxon>
    </lineage>
</organism>
<accession>A0A8J8XU19</accession>
<reference evidence="1" key="2">
    <citation type="submission" date="2008-12" db="EMBL/GenBank/DDBJ databases">
        <title>Improved gene annotation of the rice (Oryza sativa) genomes.</title>
        <authorList>
            <person name="Wang J."/>
            <person name="Li R."/>
            <person name="Fan W."/>
            <person name="Huang Q."/>
            <person name="Zhang J."/>
            <person name="Zhou Y."/>
            <person name="Hu Y."/>
            <person name="Zi S."/>
            <person name="Li J."/>
            <person name="Ni P."/>
            <person name="Zheng H."/>
            <person name="Zhang Y."/>
            <person name="Zhao M."/>
            <person name="Hao Q."/>
            <person name="McDermott J."/>
            <person name="Samudrala R."/>
            <person name="Kristiansen K."/>
            <person name="Wong G.K.-S."/>
        </authorList>
    </citation>
    <scope>NUCLEOTIDE SEQUENCE</scope>
</reference>
<sequence length="122" mass="13779">MVWRRQRAQHRVEDGGGQVEIGGCLEVIVRRSSLQIWQRQRKAGTGGDGSEKTMMAARAEGGSNWVEVIGCHEKAERRARPRGRMLRVGRPIVRKYRMPNLSLPRTYACIHAQISIVSTLVD</sequence>
<name>A0A8J8XU19_ORYSJ</name>
<evidence type="ECO:0000313" key="1">
    <source>
        <dbReference type="EMBL" id="EAZ20408.1"/>
    </source>
</evidence>
<dbReference type="AlphaFoldDB" id="A0A8J8XU19"/>